<dbReference type="PROSITE" id="PS00078">
    <property type="entry name" value="COX2"/>
    <property type="match status" value="1"/>
</dbReference>
<dbReference type="EC" id="7.1.1.9" evidence="3"/>
<comment type="similarity">
    <text evidence="2">Belongs to the cytochrome c oxidase subunit 2 family.</text>
</comment>
<keyword evidence="19" id="KW-1185">Reference proteome</keyword>
<keyword evidence="18" id="KW-0560">Oxidoreductase</keyword>
<name>A0A7C9PL75_9MICO</name>
<evidence type="ECO:0000313" key="18">
    <source>
        <dbReference type="EMBL" id="NEM90030.1"/>
    </source>
</evidence>
<dbReference type="PROSITE" id="PS51257">
    <property type="entry name" value="PROKAR_LIPOPROTEIN"/>
    <property type="match status" value="1"/>
</dbReference>
<dbReference type="CDD" id="cd13919">
    <property type="entry name" value="CuRO_HCO_II_like_5"/>
    <property type="match status" value="1"/>
</dbReference>
<dbReference type="PANTHER" id="PTHR22888">
    <property type="entry name" value="CYTOCHROME C OXIDASE, SUBUNIT II"/>
    <property type="match status" value="1"/>
</dbReference>
<evidence type="ECO:0000256" key="12">
    <source>
        <dbReference type="ARBA" id="ARBA00023136"/>
    </source>
</evidence>
<evidence type="ECO:0000256" key="7">
    <source>
        <dbReference type="ARBA" id="ARBA00022723"/>
    </source>
</evidence>
<keyword evidence="5" id="KW-0679">Respiratory chain</keyword>
<reference evidence="18 19" key="1">
    <citation type="journal article" date="2014" name="Int. J. Syst. Evol. Microbiol.">
        <title>Description of Galbitalea soli gen. nov., sp. nov., and Frondihabitans sucicola sp. nov.</title>
        <authorList>
            <person name="Kim S.J."/>
            <person name="Lim J.M."/>
            <person name="Ahn J.H."/>
            <person name="Weon H.Y."/>
            <person name="Hamada M."/>
            <person name="Suzuki K."/>
            <person name="Ahn T.Y."/>
            <person name="Kwon S.W."/>
        </authorList>
    </citation>
    <scope>NUCLEOTIDE SEQUENCE [LARGE SCALE GENOMIC DNA]</scope>
    <source>
        <strain evidence="18 19">NBRC 108727</strain>
    </source>
</reference>
<evidence type="ECO:0000256" key="5">
    <source>
        <dbReference type="ARBA" id="ARBA00022660"/>
    </source>
</evidence>
<dbReference type="InterPro" id="IPR008972">
    <property type="entry name" value="Cupredoxin"/>
</dbReference>
<comment type="function">
    <text evidence="13">Subunits I and II form the functional core of the enzyme complex. Electrons originating in cytochrome c are transferred via heme a and Cu(A) to the binuclear center formed by heme a3 and Cu(B).</text>
</comment>
<evidence type="ECO:0000313" key="19">
    <source>
        <dbReference type="Proteomes" id="UP000479756"/>
    </source>
</evidence>
<evidence type="ECO:0000256" key="14">
    <source>
        <dbReference type="ARBA" id="ARBA00031399"/>
    </source>
</evidence>
<evidence type="ECO:0000256" key="6">
    <source>
        <dbReference type="ARBA" id="ARBA00022692"/>
    </source>
</evidence>
<dbReference type="PRINTS" id="PR01166">
    <property type="entry name" value="CYCOXIDASEII"/>
</dbReference>
<dbReference type="InterPro" id="IPR014222">
    <property type="entry name" value="Cyt_c_oxidase_su2"/>
</dbReference>
<dbReference type="NCBIfam" id="TIGR02866">
    <property type="entry name" value="CoxB"/>
    <property type="match status" value="1"/>
</dbReference>
<evidence type="ECO:0000256" key="4">
    <source>
        <dbReference type="ARBA" id="ARBA00022448"/>
    </source>
</evidence>
<evidence type="ECO:0000256" key="15">
    <source>
        <dbReference type="ARBA" id="ARBA00047816"/>
    </source>
</evidence>
<dbReference type="InterPro" id="IPR036257">
    <property type="entry name" value="Cyt_c_oxidase_su2_TM_sf"/>
</dbReference>
<dbReference type="SUPFAM" id="SSF81464">
    <property type="entry name" value="Cytochrome c oxidase subunit II-like, transmembrane region"/>
    <property type="match status" value="1"/>
</dbReference>
<evidence type="ECO:0000256" key="1">
    <source>
        <dbReference type="ARBA" id="ARBA00004141"/>
    </source>
</evidence>
<keyword evidence="6 16" id="KW-0812">Transmembrane</keyword>
<dbReference type="AlphaFoldDB" id="A0A7C9PL75"/>
<dbReference type="InterPro" id="IPR045187">
    <property type="entry name" value="CcO_II"/>
</dbReference>
<protein>
    <recommendedName>
        <fullName evidence="3">cytochrome-c oxidase</fullName>
        <ecNumber evidence="3">7.1.1.9</ecNumber>
    </recommendedName>
    <alternativeName>
        <fullName evidence="14">Cytochrome aa3 subunit 2</fullName>
    </alternativeName>
</protein>
<dbReference type="GO" id="GO:0005507">
    <property type="term" value="F:copper ion binding"/>
    <property type="evidence" value="ECO:0007669"/>
    <property type="project" value="InterPro"/>
</dbReference>
<comment type="caution">
    <text evidence="18">The sequence shown here is derived from an EMBL/GenBank/DDBJ whole genome shotgun (WGS) entry which is preliminary data.</text>
</comment>
<keyword evidence="12 16" id="KW-0472">Membrane</keyword>
<sequence>MRSNRRIRWAAIPVALVITVILAGCTPQQLTGFLPTTPGTTNNVDRVIGLWNTSWLVLLAVGVITWGLIIWAAVVYRRRKGQTGLPVQLRYNMPVEIFYTVVPLILVIGFFAFTAKDQAAIEKPMADPQVKIEVFGKRWAWDFNYLDEKVYSAGIQAQPAKAGETVSDHLNTLHLPVGKRVEIKIESRDVAHSFWIVNFLYKKDMIPGKTNYMYFIPEKIGTYQGKCAELCGEYHSLMLFQVKVESQADYDAYIASQRAAGFTGELGAEYNTNTNLPGTTGAKG</sequence>
<comment type="subcellular location">
    <subcellularLocation>
        <location evidence="1">Membrane</location>
        <topology evidence="1">Multi-pass membrane protein</topology>
    </subcellularLocation>
</comment>
<accession>A0A7C9PL75</accession>
<keyword evidence="7" id="KW-0479">Metal-binding</keyword>
<proteinExistence type="inferred from homology"/>
<dbReference type="Gene3D" id="2.60.40.420">
    <property type="entry name" value="Cupredoxins - blue copper proteins"/>
    <property type="match status" value="1"/>
</dbReference>
<comment type="catalytic activity">
    <reaction evidence="15">
        <text>4 Fe(II)-[cytochrome c] + O2 + 8 H(+)(in) = 4 Fe(III)-[cytochrome c] + 2 H2O + 4 H(+)(out)</text>
        <dbReference type="Rhea" id="RHEA:11436"/>
        <dbReference type="Rhea" id="RHEA-COMP:10350"/>
        <dbReference type="Rhea" id="RHEA-COMP:14399"/>
        <dbReference type="ChEBI" id="CHEBI:15377"/>
        <dbReference type="ChEBI" id="CHEBI:15378"/>
        <dbReference type="ChEBI" id="CHEBI:15379"/>
        <dbReference type="ChEBI" id="CHEBI:29033"/>
        <dbReference type="ChEBI" id="CHEBI:29034"/>
        <dbReference type="EC" id="7.1.1.9"/>
    </reaction>
</comment>
<keyword evidence="4" id="KW-0813">Transport</keyword>
<dbReference type="PROSITE" id="PS50857">
    <property type="entry name" value="COX2_CUA"/>
    <property type="match status" value="1"/>
</dbReference>
<evidence type="ECO:0000256" key="16">
    <source>
        <dbReference type="SAM" id="Phobius"/>
    </source>
</evidence>
<dbReference type="InterPro" id="IPR002429">
    <property type="entry name" value="CcO_II-like_C"/>
</dbReference>
<evidence type="ECO:0000256" key="11">
    <source>
        <dbReference type="ARBA" id="ARBA00023008"/>
    </source>
</evidence>
<feature type="domain" description="Cytochrome oxidase subunit II copper A binding" evidence="17">
    <location>
        <begin position="127"/>
        <end position="256"/>
    </location>
</feature>
<evidence type="ECO:0000256" key="10">
    <source>
        <dbReference type="ARBA" id="ARBA00022989"/>
    </source>
</evidence>
<dbReference type="RefSeq" id="WP_163471711.1">
    <property type="nucleotide sequence ID" value="NZ_JAAGWZ010000001.1"/>
</dbReference>
<dbReference type="InterPro" id="IPR001505">
    <property type="entry name" value="Copper_CuA"/>
</dbReference>
<dbReference type="GO" id="GO:0042773">
    <property type="term" value="P:ATP synthesis coupled electron transport"/>
    <property type="evidence" value="ECO:0007669"/>
    <property type="project" value="TreeGrafter"/>
</dbReference>
<evidence type="ECO:0000256" key="9">
    <source>
        <dbReference type="ARBA" id="ARBA00022982"/>
    </source>
</evidence>
<evidence type="ECO:0000259" key="17">
    <source>
        <dbReference type="PROSITE" id="PS50857"/>
    </source>
</evidence>
<evidence type="ECO:0000256" key="3">
    <source>
        <dbReference type="ARBA" id="ARBA00012949"/>
    </source>
</evidence>
<evidence type="ECO:0000256" key="2">
    <source>
        <dbReference type="ARBA" id="ARBA00007866"/>
    </source>
</evidence>
<dbReference type="Pfam" id="PF00116">
    <property type="entry name" value="COX2"/>
    <property type="match status" value="1"/>
</dbReference>
<dbReference type="Proteomes" id="UP000479756">
    <property type="component" value="Unassembled WGS sequence"/>
</dbReference>
<keyword evidence="9" id="KW-0249">Electron transport</keyword>
<organism evidence="18 19">
    <name type="scientific">Galbitalea soli</name>
    <dbReference type="NCBI Taxonomy" id="1268042"/>
    <lineage>
        <taxon>Bacteria</taxon>
        <taxon>Bacillati</taxon>
        <taxon>Actinomycetota</taxon>
        <taxon>Actinomycetes</taxon>
        <taxon>Micrococcales</taxon>
        <taxon>Microbacteriaceae</taxon>
        <taxon>Galbitalea</taxon>
    </lineage>
</organism>
<evidence type="ECO:0000256" key="13">
    <source>
        <dbReference type="ARBA" id="ARBA00024688"/>
    </source>
</evidence>
<evidence type="ECO:0000256" key="8">
    <source>
        <dbReference type="ARBA" id="ARBA00022967"/>
    </source>
</evidence>
<dbReference type="GO" id="GO:0004129">
    <property type="term" value="F:cytochrome-c oxidase activity"/>
    <property type="evidence" value="ECO:0007669"/>
    <property type="project" value="UniProtKB-EC"/>
</dbReference>
<dbReference type="PANTHER" id="PTHR22888:SF9">
    <property type="entry name" value="CYTOCHROME C OXIDASE SUBUNIT 2"/>
    <property type="match status" value="1"/>
</dbReference>
<dbReference type="SUPFAM" id="SSF49503">
    <property type="entry name" value="Cupredoxins"/>
    <property type="match status" value="1"/>
</dbReference>
<dbReference type="GO" id="GO:0016020">
    <property type="term" value="C:membrane"/>
    <property type="evidence" value="ECO:0007669"/>
    <property type="project" value="UniProtKB-SubCell"/>
</dbReference>
<feature type="transmembrane region" description="Helical" evidence="16">
    <location>
        <begin position="51"/>
        <end position="76"/>
    </location>
</feature>
<dbReference type="GO" id="GO:0016491">
    <property type="term" value="F:oxidoreductase activity"/>
    <property type="evidence" value="ECO:0007669"/>
    <property type="project" value="UniProtKB-KW"/>
</dbReference>
<dbReference type="EMBL" id="JAAGWZ010000001">
    <property type="protein sequence ID" value="NEM90030.1"/>
    <property type="molecule type" value="Genomic_DNA"/>
</dbReference>
<keyword evidence="10 16" id="KW-1133">Transmembrane helix</keyword>
<keyword evidence="11" id="KW-0186">Copper</keyword>
<feature type="transmembrane region" description="Helical" evidence="16">
    <location>
        <begin position="97"/>
        <end position="115"/>
    </location>
</feature>
<dbReference type="Gene3D" id="1.10.287.90">
    <property type="match status" value="1"/>
</dbReference>
<gene>
    <name evidence="18" type="primary">coxB</name>
    <name evidence="18" type="ORF">G3T37_01510</name>
</gene>
<keyword evidence="8" id="KW-1278">Translocase</keyword>